<organism evidence="1 2">
    <name type="scientific">Laccaria amethystina LaAM-08-1</name>
    <dbReference type="NCBI Taxonomy" id="1095629"/>
    <lineage>
        <taxon>Eukaryota</taxon>
        <taxon>Fungi</taxon>
        <taxon>Dikarya</taxon>
        <taxon>Basidiomycota</taxon>
        <taxon>Agaricomycotina</taxon>
        <taxon>Agaricomycetes</taxon>
        <taxon>Agaricomycetidae</taxon>
        <taxon>Agaricales</taxon>
        <taxon>Agaricineae</taxon>
        <taxon>Hydnangiaceae</taxon>
        <taxon>Laccaria</taxon>
    </lineage>
</organism>
<name>A0A0C9XS08_9AGAR</name>
<dbReference type="Proteomes" id="UP000054477">
    <property type="component" value="Unassembled WGS sequence"/>
</dbReference>
<accession>A0A0C9XS08</accession>
<evidence type="ECO:0000313" key="1">
    <source>
        <dbReference type="EMBL" id="KIK00487.1"/>
    </source>
</evidence>
<protein>
    <submittedName>
        <fullName evidence="1">Uncharacterized protein</fullName>
    </submittedName>
</protein>
<reference evidence="2" key="2">
    <citation type="submission" date="2015-01" db="EMBL/GenBank/DDBJ databases">
        <title>Evolutionary Origins and Diversification of the Mycorrhizal Mutualists.</title>
        <authorList>
            <consortium name="DOE Joint Genome Institute"/>
            <consortium name="Mycorrhizal Genomics Consortium"/>
            <person name="Kohler A."/>
            <person name="Kuo A."/>
            <person name="Nagy L.G."/>
            <person name="Floudas D."/>
            <person name="Copeland A."/>
            <person name="Barry K.W."/>
            <person name="Cichocki N."/>
            <person name="Veneault-Fourrey C."/>
            <person name="LaButti K."/>
            <person name="Lindquist E.A."/>
            <person name="Lipzen A."/>
            <person name="Lundell T."/>
            <person name="Morin E."/>
            <person name="Murat C."/>
            <person name="Riley R."/>
            <person name="Ohm R."/>
            <person name="Sun H."/>
            <person name="Tunlid A."/>
            <person name="Henrissat B."/>
            <person name="Grigoriev I.V."/>
            <person name="Hibbett D.S."/>
            <person name="Martin F."/>
        </authorList>
    </citation>
    <scope>NUCLEOTIDE SEQUENCE [LARGE SCALE GENOMIC DNA]</scope>
    <source>
        <strain evidence="2">LaAM-08-1</strain>
    </source>
</reference>
<reference evidence="1 2" key="1">
    <citation type="submission" date="2014-04" db="EMBL/GenBank/DDBJ databases">
        <authorList>
            <consortium name="DOE Joint Genome Institute"/>
            <person name="Kuo A."/>
            <person name="Kohler A."/>
            <person name="Nagy L.G."/>
            <person name="Floudas D."/>
            <person name="Copeland A."/>
            <person name="Barry K.W."/>
            <person name="Cichocki N."/>
            <person name="Veneault-Fourrey C."/>
            <person name="LaButti K."/>
            <person name="Lindquist E.A."/>
            <person name="Lipzen A."/>
            <person name="Lundell T."/>
            <person name="Morin E."/>
            <person name="Murat C."/>
            <person name="Sun H."/>
            <person name="Tunlid A."/>
            <person name="Henrissat B."/>
            <person name="Grigoriev I.V."/>
            <person name="Hibbett D.S."/>
            <person name="Martin F."/>
            <person name="Nordberg H.P."/>
            <person name="Cantor M.N."/>
            <person name="Hua S.X."/>
        </authorList>
    </citation>
    <scope>NUCLEOTIDE SEQUENCE [LARGE SCALE GENOMIC DNA]</scope>
    <source>
        <strain evidence="1 2">LaAM-08-1</strain>
    </source>
</reference>
<gene>
    <name evidence="1" type="ORF">K443DRAFT_602724</name>
</gene>
<proteinExistence type="predicted"/>
<dbReference type="EMBL" id="KN838624">
    <property type="protein sequence ID" value="KIK00487.1"/>
    <property type="molecule type" value="Genomic_DNA"/>
</dbReference>
<keyword evidence="2" id="KW-1185">Reference proteome</keyword>
<dbReference type="OrthoDB" id="2928561at2759"/>
<dbReference type="HOGENOM" id="CLU_2455104_0_0_1"/>
<dbReference type="AlphaFoldDB" id="A0A0C9XS08"/>
<evidence type="ECO:0000313" key="2">
    <source>
        <dbReference type="Proteomes" id="UP000054477"/>
    </source>
</evidence>
<sequence length="89" mass="9888">MLNHSQGVVVNGGSLTNIQGDSHSYHVTKIETQVQNHGWPVLLNNIAVGAMHNSKERYDVSRCHEDTCKAVLKDISSWISDMTKDTLIL</sequence>